<dbReference type="PRINTS" id="PR00038">
    <property type="entry name" value="HTHLUXR"/>
</dbReference>
<dbReference type="Pfam" id="PF00196">
    <property type="entry name" value="GerE"/>
    <property type="match status" value="1"/>
</dbReference>
<evidence type="ECO:0000313" key="6">
    <source>
        <dbReference type="EMBL" id="BDE97641.1"/>
    </source>
</evidence>
<feature type="transmembrane region" description="Helical" evidence="4">
    <location>
        <begin position="44"/>
        <end position="64"/>
    </location>
</feature>
<feature type="transmembrane region" description="Helical" evidence="4">
    <location>
        <begin position="262"/>
        <end position="282"/>
    </location>
</feature>
<evidence type="ECO:0000313" key="7">
    <source>
        <dbReference type="Proteomes" id="UP001320544"/>
    </source>
</evidence>
<accession>A0ABN6MHZ0</accession>
<dbReference type="InterPro" id="IPR036388">
    <property type="entry name" value="WH-like_DNA-bd_sf"/>
</dbReference>
<keyword evidence="4" id="KW-0812">Transmembrane</keyword>
<name>A0ABN6MHZ0_9ACTN</name>
<feature type="transmembrane region" description="Helical" evidence="4">
    <location>
        <begin position="132"/>
        <end position="151"/>
    </location>
</feature>
<dbReference type="Gene3D" id="1.10.10.10">
    <property type="entry name" value="Winged helix-like DNA-binding domain superfamily/Winged helix DNA-binding domain"/>
    <property type="match status" value="1"/>
</dbReference>
<evidence type="ECO:0000259" key="5">
    <source>
        <dbReference type="PROSITE" id="PS50043"/>
    </source>
</evidence>
<dbReference type="PANTHER" id="PTHR43214">
    <property type="entry name" value="TWO-COMPONENT RESPONSE REGULATOR"/>
    <property type="match status" value="1"/>
</dbReference>
<dbReference type="SMART" id="SM00421">
    <property type="entry name" value="HTH_LUXR"/>
    <property type="match status" value="1"/>
</dbReference>
<dbReference type="EMBL" id="AP025564">
    <property type="protein sequence ID" value="BDE97641.1"/>
    <property type="molecule type" value="Genomic_DNA"/>
</dbReference>
<evidence type="ECO:0000256" key="3">
    <source>
        <dbReference type="ARBA" id="ARBA00023163"/>
    </source>
</evidence>
<feature type="transmembrane region" description="Helical" evidence="4">
    <location>
        <begin position="235"/>
        <end position="255"/>
    </location>
</feature>
<feature type="domain" description="HTH luxR-type" evidence="5">
    <location>
        <begin position="405"/>
        <end position="470"/>
    </location>
</feature>
<evidence type="ECO:0000256" key="4">
    <source>
        <dbReference type="SAM" id="Phobius"/>
    </source>
</evidence>
<dbReference type="InterPro" id="IPR000792">
    <property type="entry name" value="Tscrpt_reg_LuxR_C"/>
</dbReference>
<reference evidence="6 7" key="1">
    <citation type="submission" date="2022-01" db="EMBL/GenBank/DDBJ databases">
        <title>Novel bile acid biosynthetic pathways are enriched in the microbiome of centenarians.</title>
        <authorList>
            <person name="Sato Y."/>
            <person name="Atarashi K."/>
            <person name="Plichta R.D."/>
            <person name="Arai Y."/>
            <person name="Sasajima S."/>
            <person name="Kearney M.S."/>
            <person name="Suda W."/>
            <person name="Takeshita K."/>
            <person name="Sasaki T."/>
            <person name="Okamoto S."/>
            <person name="Skelly N.A."/>
            <person name="Okamura Y."/>
            <person name="Vlamakis H."/>
            <person name="Li Y."/>
            <person name="Tanoue T."/>
            <person name="Takei H."/>
            <person name="Nittono H."/>
            <person name="Narushima S."/>
            <person name="Irie J."/>
            <person name="Itoh H."/>
            <person name="Moriya K."/>
            <person name="Sugiura Y."/>
            <person name="Suematsu M."/>
            <person name="Moritoki N."/>
            <person name="Shibata S."/>
            <person name="Littman R.D."/>
            <person name="Fischbach A.M."/>
            <person name="Uwamino Y."/>
            <person name="Inoue T."/>
            <person name="Honda A."/>
            <person name="Hattori M."/>
            <person name="Murai T."/>
            <person name="Xavier J.R."/>
            <person name="Hirose N."/>
            <person name="Honda K."/>
        </authorList>
    </citation>
    <scope>NUCLEOTIDE SEQUENCE [LARGE SCALE GENOMIC DNA]</scope>
    <source>
        <strain evidence="6 7">CE91-St30</strain>
    </source>
</reference>
<keyword evidence="4" id="KW-0472">Membrane</keyword>
<feature type="transmembrane region" description="Helical" evidence="4">
    <location>
        <begin position="76"/>
        <end position="96"/>
    </location>
</feature>
<dbReference type="InterPro" id="IPR039420">
    <property type="entry name" value="WalR-like"/>
</dbReference>
<dbReference type="PANTHER" id="PTHR43214:SF41">
    <property type="entry name" value="NITRATE_NITRITE RESPONSE REGULATOR PROTEIN NARP"/>
    <property type="match status" value="1"/>
</dbReference>
<keyword evidence="1" id="KW-0805">Transcription regulation</keyword>
<dbReference type="Proteomes" id="UP001320544">
    <property type="component" value="Chromosome"/>
</dbReference>
<dbReference type="RefSeq" id="WP_244387016.1">
    <property type="nucleotide sequence ID" value="NZ_AP025564.1"/>
</dbReference>
<feature type="transmembrane region" description="Helical" evidence="4">
    <location>
        <begin position="322"/>
        <end position="342"/>
    </location>
</feature>
<feature type="transmembrane region" description="Helical" evidence="4">
    <location>
        <begin position="354"/>
        <end position="374"/>
    </location>
</feature>
<proteinExistence type="predicted"/>
<feature type="transmembrane region" description="Helical" evidence="4">
    <location>
        <begin position="204"/>
        <end position="223"/>
    </location>
</feature>
<keyword evidence="7" id="KW-1185">Reference proteome</keyword>
<gene>
    <name evidence="6" type="ORF">CE91St30_29740</name>
</gene>
<evidence type="ECO:0000256" key="1">
    <source>
        <dbReference type="ARBA" id="ARBA00023015"/>
    </source>
</evidence>
<organism evidence="6 7">
    <name type="scientific">Raoultibacter timonensis</name>
    <dbReference type="NCBI Taxonomy" id="1907662"/>
    <lineage>
        <taxon>Bacteria</taxon>
        <taxon>Bacillati</taxon>
        <taxon>Actinomycetota</taxon>
        <taxon>Coriobacteriia</taxon>
        <taxon>Eggerthellales</taxon>
        <taxon>Eggerthellaceae</taxon>
        <taxon>Raoultibacter</taxon>
    </lineage>
</organism>
<evidence type="ECO:0000256" key="2">
    <source>
        <dbReference type="ARBA" id="ARBA00023125"/>
    </source>
</evidence>
<dbReference type="CDD" id="cd06170">
    <property type="entry name" value="LuxR_C_like"/>
    <property type="match status" value="1"/>
</dbReference>
<keyword evidence="3" id="KW-0804">Transcription</keyword>
<feature type="transmembrane region" description="Helical" evidence="4">
    <location>
        <begin position="157"/>
        <end position="175"/>
    </location>
</feature>
<sequence length="471" mass="50775">MQGNQAKTLLASAGFACFLAMNSFSLWGFTLLPQTTLGPDSFSLWSAPLSYGNALSFLVFVVGAYKLPCLFNRNPLTAATVLLALASILLNGFMVLESSPMLIAAGTCMGIGTTCSFFCWARTFFADGVDAAKTEIVLGSVLSAVPFLAFLTLDPSAIVFTLSVLAFLNLIALFAHGRMEKPKRTVPTAAEPFGRIVGSSWKSLLCIAMIGFMAPIVATLSHQPLDAMEFVQQTLMVHSENICAAIILGIAWLGLRRNVSSIKAFTILFPILTTVLLVFPFIGENARIIVPYVGGVAFVVFSVVLTIESISVSTERNVNLTVMYGLYAGLLYCANQIGTIVASGLGDDFLFEETSIMAVLFVLLYGCSIVMFFITRKSGRGGAEENVPPSATPAKIDTVDIACQALIKEKGFSERQGEVLLLLAHGFDIPTIAKKLYLSENTVRTHTKKLYAALDVHSKQEIIELVNAPRQ</sequence>
<dbReference type="PROSITE" id="PS50043">
    <property type="entry name" value="HTH_LUXR_2"/>
    <property type="match status" value="1"/>
</dbReference>
<dbReference type="InterPro" id="IPR016032">
    <property type="entry name" value="Sig_transdc_resp-reg_C-effctor"/>
</dbReference>
<feature type="transmembrane region" description="Helical" evidence="4">
    <location>
        <begin position="102"/>
        <end position="120"/>
    </location>
</feature>
<feature type="transmembrane region" description="Helical" evidence="4">
    <location>
        <begin position="288"/>
        <end position="310"/>
    </location>
</feature>
<keyword evidence="2" id="KW-0238">DNA-binding</keyword>
<protein>
    <recommendedName>
        <fullName evidence="5">HTH luxR-type domain-containing protein</fullName>
    </recommendedName>
</protein>
<keyword evidence="4" id="KW-1133">Transmembrane helix</keyword>
<dbReference type="SUPFAM" id="SSF46894">
    <property type="entry name" value="C-terminal effector domain of the bipartite response regulators"/>
    <property type="match status" value="1"/>
</dbReference>